<comment type="caution">
    <text evidence="1">The sequence shown here is derived from an EMBL/GenBank/DDBJ whole genome shotgun (WGS) entry which is preliminary data.</text>
</comment>
<reference evidence="2" key="1">
    <citation type="journal article" date="2022" name="Mol. Ecol. Resour.">
        <title>The genomes of chicory, endive, great burdock and yacon provide insights into Asteraceae palaeo-polyploidization history and plant inulin production.</title>
        <authorList>
            <person name="Fan W."/>
            <person name="Wang S."/>
            <person name="Wang H."/>
            <person name="Wang A."/>
            <person name="Jiang F."/>
            <person name="Liu H."/>
            <person name="Zhao H."/>
            <person name="Xu D."/>
            <person name="Zhang Y."/>
        </authorList>
    </citation>
    <scope>NUCLEOTIDE SEQUENCE [LARGE SCALE GENOMIC DNA]</scope>
    <source>
        <strain evidence="2">cv. Yunnan</strain>
    </source>
</reference>
<reference evidence="1 2" key="2">
    <citation type="journal article" date="2022" name="Mol. Ecol. Resour.">
        <title>The genomes of chicory, endive, great burdock and yacon provide insights into Asteraceae paleo-polyploidization history and plant inulin production.</title>
        <authorList>
            <person name="Fan W."/>
            <person name="Wang S."/>
            <person name="Wang H."/>
            <person name="Wang A."/>
            <person name="Jiang F."/>
            <person name="Liu H."/>
            <person name="Zhao H."/>
            <person name="Xu D."/>
            <person name="Zhang Y."/>
        </authorList>
    </citation>
    <scope>NUCLEOTIDE SEQUENCE [LARGE SCALE GENOMIC DNA]</scope>
    <source>
        <strain evidence="2">cv. Yunnan</strain>
        <tissue evidence="1">Leaves</tissue>
    </source>
</reference>
<keyword evidence="2" id="KW-1185">Reference proteome</keyword>
<name>A0ACB9K2B5_9ASTR</name>
<gene>
    <name evidence="1" type="ORF">L1987_00452</name>
</gene>
<evidence type="ECO:0000313" key="2">
    <source>
        <dbReference type="Proteomes" id="UP001056120"/>
    </source>
</evidence>
<accession>A0ACB9K2B5</accession>
<protein>
    <submittedName>
        <fullName evidence="1">Uncharacterized protein</fullName>
    </submittedName>
</protein>
<sequence>MNPNLGSSPDTDDSTVIELFGCLPVIENLSIHLSMTPYFDQGRVPNKLPAALVHLKYLCIRDTHSLYKYRIPCYIFLIRSSPKLEKLKLKVFFDLSFGISQRYSVTRDNYSDMLRARESTHIRQELSFFFTSKIGLEKGLVLG</sequence>
<dbReference type="Proteomes" id="UP001056120">
    <property type="component" value="Linkage Group LG01"/>
</dbReference>
<organism evidence="1 2">
    <name type="scientific">Smallanthus sonchifolius</name>
    <dbReference type="NCBI Taxonomy" id="185202"/>
    <lineage>
        <taxon>Eukaryota</taxon>
        <taxon>Viridiplantae</taxon>
        <taxon>Streptophyta</taxon>
        <taxon>Embryophyta</taxon>
        <taxon>Tracheophyta</taxon>
        <taxon>Spermatophyta</taxon>
        <taxon>Magnoliopsida</taxon>
        <taxon>eudicotyledons</taxon>
        <taxon>Gunneridae</taxon>
        <taxon>Pentapetalae</taxon>
        <taxon>asterids</taxon>
        <taxon>campanulids</taxon>
        <taxon>Asterales</taxon>
        <taxon>Asteraceae</taxon>
        <taxon>Asteroideae</taxon>
        <taxon>Heliantheae alliance</taxon>
        <taxon>Millerieae</taxon>
        <taxon>Smallanthus</taxon>
    </lineage>
</organism>
<evidence type="ECO:0000313" key="1">
    <source>
        <dbReference type="EMBL" id="KAI3826404.1"/>
    </source>
</evidence>
<proteinExistence type="predicted"/>
<dbReference type="EMBL" id="CM042018">
    <property type="protein sequence ID" value="KAI3826404.1"/>
    <property type="molecule type" value="Genomic_DNA"/>
</dbReference>